<keyword evidence="11" id="KW-1185">Reference proteome</keyword>
<dbReference type="HAMAP" id="MF_00912">
    <property type="entry name" value="DivIB"/>
    <property type="match status" value="1"/>
</dbReference>
<keyword evidence="2 8" id="KW-1003">Cell membrane</keyword>
<dbReference type="EMBL" id="JAGGKP010000001">
    <property type="protein sequence ID" value="MBP1935458.1"/>
    <property type="molecule type" value="Genomic_DNA"/>
</dbReference>
<sequence>MSNEHLPILKQNKSRSKASRKIIITLLLLFIVLFAVLFFRSSISKVKEIQFTGNTYTTSEQLLEQSGLGVGMQFFAVRSSSVEHKLKSLPFISEVKVDKQFPGVITVNITEYPTVAYELTKDGKINAILSSGAAVSVEKSGIAIDKPILTQWNDKDANKVKLCQALSKIPNELTSDISEIIPSPTSSFPDRIKMYTKSRFEVITSISLLKDKIEYLNQITETQQPGVITMLEADSYVPYVAGADAPEDGQNDTTH</sequence>
<evidence type="ECO:0000256" key="2">
    <source>
        <dbReference type="ARBA" id="ARBA00022475"/>
    </source>
</evidence>
<accession>A0ABS4GYW5</accession>
<organism evidence="10 11">
    <name type="scientific">Paenibacillus sediminis</name>
    <dbReference type="NCBI Taxonomy" id="664909"/>
    <lineage>
        <taxon>Bacteria</taxon>
        <taxon>Bacillati</taxon>
        <taxon>Bacillota</taxon>
        <taxon>Bacilli</taxon>
        <taxon>Bacillales</taxon>
        <taxon>Paenibacillaceae</taxon>
        <taxon>Paenibacillus</taxon>
    </lineage>
</organism>
<protein>
    <recommendedName>
        <fullName evidence="8">Cell division protein DivIB</fullName>
    </recommendedName>
</protein>
<evidence type="ECO:0000256" key="5">
    <source>
        <dbReference type="ARBA" id="ARBA00022989"/>
    </source>
</evidence>
<feature type="transmembrane region" description="Helical" evidence="8">
    <location>
        <begin position="21"/>
        <end position="39"/>
    </location>
</feature>
<name>A0ABS4GYW5_9BACL</name>
<dbReference type="Proteomes" id="UP001519273">
    <property type="component" value="Unassembled WGS sequence"/>
</dbReference>
<evidence type="ECO:0000256" key="6">
    <source>
        <dbReference type="ARBA" id="ARBA00023136"/>
    </source>
</evidence>
<gene>
    <name evidence="8" type="primary">divIB</name>
    <name evidence="10" type="ORF">J2Z20_000319</name>
</gene>
<dbReference type="PANTHER" id="PTHR37820:SF1">
    <property type="entry name" value="CELL DIVISION PROTEIN FTSQ"/>
    <property type="match status" value="1"/>
</dbReference>
<evidence type="ECO:0000256" key="4">
    <source>
        <dbReference type="ARBA" id="ARBA00022692"/>
    </source>
</evidence>
<keyword evidence="4 8" id="KW-0812">Transmembrane</keyword>
<dbReference type="Pfam" id="PF03799">
    <property type="entry name" value="FtsQ_DivIB_C"/>
    <property type="match status" value="1"/>
</dbReference>
<dbReference type="PROSITE" id="PS51779">
    <property type="entry name" value="POTRA"/>
    <property type="match status" value="1"/>
</dbReference>
<comment type="similarity">
    <text evidence="8">Belongs to the FtsQ/DivIB family. DivIB subfamily.</text>
</comment>
<dbReference type="GO" id="GO:0051301">
    <property type="term" value="P:cell division"/>
    <property type="evidence" value="ECO:0007669"/>
    <property type="project" value="UniProtKB-KW"/>
</dbReference>
<keyword evidence="5 8" id="KW-1133">Transmembrane helix</keyword>
<dbReference type="Pfam" id="PF08478">
    <property type="entry name" value="POTRA_1"/>
    <property type="match status" value="1"/>
</dbReference>
<keyword evidence="6 8" id="KW-0472">Membrane</keyword>
<evidence type="ECO:0000256" key="7">
    <source>
        <dbReference type="ARBA" id="ARBA00023306"/>
    </source>
</evidence>
<dbReference type="RefSeq" id="WP_209844724.1">
    <property type="nucleotide sequence ID" value="NZ_CBCRVE010000001.1"/>
</dbReference>
<evidence type="ECO:0000313" key="11">
    <source>
        <dbReference type="Proteomes" id="UP001519273"/>
    </source>
</evidence>
<evidence type="ECO:0000259" key="9">
    <source>
        <dbReference type="PROSITE" id="PS51779"/>
    </source>
</evidence>
<dbReference type="InterPro" id="IPR050487">
    <property type="entry name" value="FtsQ_DivIB"/>
</dbReference>
<dbReference type="Gene3D" id="3.10.20.310">
    <property type="entry name" value="membrane protein fhac"/>
    <property type="match status" value="1"/>
</dbReference>
<evidence type="ECO:0000256" key="3">
    <source>
        <dbReference type="ARBA" id="ARBA00022618"/>
    </source>
</evidence>
<dbReference type="InterPro" id="IPR026580">
    <property type="entry name" value="DivIB"/>
</dbReference>
<evidence type="ECO:0000256" key="1">
    <source>
        <dbReference type="ARBA" id="ARBA00004370"/>
    </source>
</evidence>
<comment type="subcellular location">
    <subcellularLocation>
        <location evidence="8">Cell membrane</location>
        <topology evidence="8">Single-pass type II membrane protein</topology>
    </subcellularLocation>
    <subcellularLocation>
        <location evidence="1">Membrane</location>
    </subcellularLocation>
    <text evidence="8">Localizes to the division septum.</text>
</comment>
<keyword evidence="3 8" id="KW-0132">Cell division</keyword>
<evidence type="ECO:0000313" key="10">
    <source>
        <dbReference type="EMBL" id="MBP1935458.1"/>
    </source>
</evidence>
<feature type="domain" description="POTRA" evidence="9">
    <location>
        <begin position="44"/>
        <end position="112"/>
    </location>
</feature>
<reference evidence="10 11" key="1">
    <citation type="submission" date="2021-03" db="EMBL/GenBank/DDBJ databases">
        <title>Genomic Encyclopedia of Type Strains, Phase IV (KMG-IV): sequencing the most valuable type-strain genomes for metagenomic binning, comparative biology and taxonomic classification.</title>
        <authorList>
            <person name="Goeker M."/>
        </authorList>
    </citation>
    <scope>NUCLEOTIDE SEQUENCE [LARGE SCALE GENOMIC DNA]</scope>
    <source>
        <strain evidence="10 11">DSM 23491</strain>
    </source>
</reference>
<keyword evidence="7 8" id="KW-0131">Cell cycle</keyword>
<dbReference type="InterPro" id="IPR013685">
    <property type="entry name" value="POTRA_FtsQ_type"/>
</dbReference>
<comment type="function">
    <text evidence="8">Cell division protein that may be involved in stabilizing or promoting the assembly of the division complex.</text>
</comment>
<dbReference type="PANTHER" id="PTHR37820">
    <property type="entry name" value="CELL DIVISION PROTEIN DIVIB"/>
    <property type="match status" value="1"/>
</dbReference>
<evidence type="ECO:0000256" key="8">
    <source>
        <dbReference type="HAMAP-Rule" id="MF_00912"/>
    </source>
</evidence>
<dbReference type="InterPro" id="IPR034746">
    <property type="entry name" value="POTRA"/>
</dbReference>
<dbReference type="Gene3D" id="3.40.50.10960">
    <property type="match status" value="1"/>
</dbReference>
<dbReference type="InterPro" id="IPR005548">
    <property type="entry name" value="Cell_div_FtsQ/DivIB_C"/>
</dbReference>
<comment type="caution">
    <text evidence="10">The sequence shown here is derived from an EMBL/GenBank/DDBJ whole genome shotgun (WGS) entry which is preliminary data.</text>
</comment>
<proteinExistence type="inferred from homology"/>